<dbReference type="SUPFAM" id="SSF111369">
    <property type="entry name" value="HlyD-like secretion proteins"/>
    <property type="match status" value="1"/>
</dbReference>
<dbReference type="InterPro" id="IPR006144">
    <property type="entry name" value="Secretion_HlyD_CS"/>
</dbReference>
<keyword evidence="4 9" id="KW-1003">Cell membrane</keyword>
<evidence type="ECO:0000256" key="1">
    <source>
        <dbReference type="ARBA" id="ARBA00004377"/>
    </source>
</evidence>
<sequence length="464" mass="51749">MAKKGKALSTTQLDFVDDKSAALLLNTPVSARIMLWIMLLFFIVAIAWASVAKLDKVTVGSGKVIPSSQLQIVQNLEGGIVKSVLVKEGQHVQQNQKLLLIDDTLFQSNYREQTQSLSGSQADSIRLNALLNSIIINKNNAIVNWRESVEVKNDILKFDSTFSENNKGLVRRQENEYNDKISNIQNQLSGMAQQISQKERELIETKSRINNLQRSYNIARKEYNITKPLADEGVVPKIELLKLERQLNDSKRELTSAQLEIPVTTATIQEVIFKYINIASSFRSEVQAELNETSDQLEGLLESQVGHEDRVNRTVVLSPVTGTIQKIYVNTVGGVIQPGMDLIEIVPSEDNLLVEAKIAPKDIGFLRPDLPVLIKFSAYDFTVYGGLSGFLETISADTIQDEEGNSYYQVRIRTDDNTLKGKDGNPLPIIPGMTASADIITGKRTVLDYLFKPVLKARQTALRE</sequence>
<evidence type="ECO:0000256" key="7">
    <source>
        <dbReference type="ARBA" id="ARBA00022989"/>
    </source>
</evidence>
<keyword evidence="14" id="KW-1185">Reference proteome</keyword>
<evidence type="ECO:0000256" key="6">
    <source>
        <dbReference type="ARBA" id="ARBA00022692"/>
    </source>
</evidence>
<feature type="domain" description="AprE-like long alpha-helical hairpin" evidence="11">
    <location>
        <begin position="161"/>
        <end position="309"/>
    </location>
</feature>
<comment type="similarity">
    <text evidence="2 9">Belongs to the membrane fusion protein (MFP) (TC 8.A.1) family.</text>
</comment>
<keyword evidence="6 9" id="KW-0812">Transmembrane</keyword>
<feature type="coiled-coil region" evidence="10">
    <location>
        <begin position="181"/>
        <end position="303"/>
    </location>
</feature>
<dbReference type="Pfam" id="PF25994">
    <property type="entry name" value="HH_AprE"/>
    <property type="match status" value="1"/>
</dbReference>
<evidence type="ECO:0000259" key="11">
    <source>
        <dbReference type="Pfam" id="PF25994"/>
    </source>
</evidence>
<feature type="domain" description="AprE-like beta-barrel" evidence="12">
    <location>
        <begin position="352"/>
        <end position="442"/>
    </location>
</feature>
<dbReference type="RefSeq" id="WP_284204205.1">
    <property type="nucleotide sequence ID" value="NZ_BSPQ01000009.1"/>
</dbReference>
<keyword evidence="3 9" id="KW-0813">Transport</keyword>
<evidence type="ECO:0000256" key="9">
    <source>
        <dbReference type="RuleBase" id="RU365093"/>
    </source>
</evidence>
<dbReference type="Proteomes" id="UP001157353">
    <property type="component" value="Unassembled WGS sequence"/>
</dbReference>
<evidence type="ECO:0000259" key="12">
    <source>
        <dbReference type="Pfam" id="PF26002"/>
    </source>
</evidence>
<dbReference type="PANTHER" id="PTHR30386:SF26">
    <property type="entry name" value="TRANSPORT PROTEIN COMB"/>
    <property type="match status" value="1"/>
</dbReference>
<evidence type="ECO:0000313" key="13">
    <source>
        <dbReference type="EMBL" id="GLS91084.1"/>
    </source>
</evidence>
<protein>
    <recommendedName>
        <fullName evidence="9">Membrane fusion protein (MFP) family protein</fullName>
    </recommendedName>
</protein>
<dbReference type="Gene3D" id="1.20.1600.10">
    <property type="entry name" value="Outer membrane efflux proteins (OEP)"/>
    <property type="match status" value="1"/>
</dbReference>
<keyword evidence="5 9" id="KW-0997">Cell inner membrane</keyword>
<comment type="caution">
    <text evidence="13">The sequence shown here is derived from an EMBL/GenBank/DDBJ whole genome shotgun (WGS) entry which is preliminary data.</text>
</comment>
<keyword evidence="7 9" id="KW-1133">Transmembrane helix</keyword>
<comment type="subcellular location">
    <subcellularLocation>
        <location evidence="1 9">Cell inner membrane</location>
        <topology evidence="1 9">Single-pass membrane protein</topology>
    </subcellularLocation>
</comment>
<organism evidence="13 14">
    <name type="scientific">Psychromonas marina</name>
    <dbReference type="NCBI Taxonomy" id="88364"/>
    <lineage>
        <taxon>Bacteria</taxon>
        <taxon>Pseudomonadati</taxon>
        <taxon>Pseudomonadota</taxon>
        <taxon>Gammaproteobacteria</taxon>
        <taxon>Alteromonadales</taxon>
        <taxon>Psychromonadaceae</taxon>
        <taxon>Psychromonas</taxon>
    </lineage>
</organism>
<dbReference type="SUPFAM" id="SSF56954">
    <property type="entry name" value="Outer membrane efflux proteins (OEP)"/>
    <property type="match status" value="1"/>
</dbReference>
<evidence type="ECO:0000256" key="10">
    <source>
        <dbReference type="SAM" id="Coils"/>
    </source>
</evidence>
<evidence type="ECO:0000256" key="8">
    <source>
        <dbReference type="ARBA" id="ARBA00023136"/>
    </source>
</evidence>
<dbReference type="InterPro" id="IPR058781">
    <property type="entry name" value="HH_AprE-like"/>
</dbReference>
<evidence type="ECO:0000256" key="3">
    <source>
        <dbReference type="ARBA" id="ARBA00022448"/>
    </source>
</evidence>
<keyword evidence="8 9" id="KW-0472">Membrane</keyword>
<evidence type="ECO:0000256" key="5">
    <source>
        <dbReference type="ARBA" id="ARBA00022519"/>
    </source>
</evidence>
<dbReference type="InterPro" id="IPR050739">
    <property type="entry name" value="MFP"/>
</dbReference>
<dbReference type="Gene3D" id="1.10.287.470">
    <property type="entry name" value="Helix hairpin bin"/>
    <property type="match status" value="1"/>
</dbReference>
<dbReference type="Gene3D" id="2.40.50.100">
    <property type="match status" value="1"/>
</dbReference>
<dbReference type="InterPro" id="IPR010129">
    <property type="entry name" value="T1SS_HlyD"/>
</dbReference>
<evidence type="ECO:0000313" key="14">
    <source>
        <dbReference type="Proteomes" id="UP001157353"/>
    </source>
</evidence>
<dbReference type="PROSITE" id="PS00543">
    <property type="entry name" value="HLYD_FAMILY"/>
    <property type="match status" value="1"/>
</dbReference>
<evidence type="ECO:0000256" key="4">
    <source>
        <dbReference type="ARBA" id="ARBA00022475"/>
    </source>
</evidence>
<reference evidence="14" key="1">
    <citation type="journal article" date="2019" name="Int. J. Syst. Evol. Microbiol.">
        <title>The Global Catalogue of Microorganisms (GCM) 10K type strain sequencing project: providing services to taxonomists for standard genome sequencing and annotation.</title>
        <authorList>
            <consortium name="The Broad Institute Genomics Platform"/>
            <consortium name="The Broad Institute Genome Sequencing Center for Infectious Disease"/>
            <person name="Wu L."/>
            <person name="Ma J."/>
        </authorList>
    </citation>
    <scope>NUCLEOTIDE SEQUENCE [LARGE SCALE GENOMIC DNA]</scope>
    <source>
        <strain evidence="14">NBRC 103166</strain>
    </source>
</reference>
<gene>
    <name evidence="13" type="primary">rtxD</name>
    <name evidence="13" type="ORF">GCM10007916_21520</name>
</gene>
<dbReference type="Pfam" id="PF26002">
    <property type="entry name" value="Beta-barrel_AprE"/>
    <property type="match status" value="1"/>
</dbReference>
<dbReference type="Gene3D" id="2.40.30.170">
    <property type="match status" value="1"/>
</dbReference>
<dbReference type="PRINTS" id="PR01490">
    <property type="entry name" value="RTXTOXIND"/>
</dbReference>
<feature type="transmembrane region" description="Helical" evidence="9">
    <location>
        <begin position="33"/>
        <end position="51"/>
    </location>
</feature>
<name>A0ABQ6E0X6_9GAMM</name>
<dbReference type="NCBIfam" id="TIGR01843">
    <property type="entry name" value="type_I_hlyD"/>
    <property type="match status" value="1"/>
</dbReference>
<evidence type="ECO:0000256" key="2">
    <source>
        <dbReference type="ARBA" id="ARBA00009477"/>
    </source>
</evidence>
<proteinExistence type="inferred from homology"/>
<dbReference type="PANTHER" id="PTHR30386">
    <property type="entry name" value="MEMBRANE FUSION SUBUNIT OF EMRAB-TOLC MULTIDRUG EFFLUX PUMP"/>
    <property type="match status" value="1"/>
</dbReference>
<accession>A0ABQ6E0X6</accession>
<dbReference type="EMBL" id="BSPQ01000009">
    <property type="protein sequence ID" value="GLS91084.1"/>
    <property type="molecule type" value="Genomic_DNA"/>
</dbReference>
<keyword evidence="10" id="KW-0175">Coiled coil</keyword>
<dbReference type="InterPro" id="IPR058982">
    <property type="entry name" value="Beta-barrel_AprE"/>
</dbReference>